<dbReference type="STRING" id="1839801.Dform_01252"/>
<evidence type="ECO:0000313" key="4">
    <source>
        <dbReference type="EMBL" id="APV44580.1"/>
    </source>
</evidence>
<evidence type="ECO:0000256" key="1">
    <source>
        <dbReference type="ARBA" id="ARBA00008876"/>
    </source>
</evidence>
<protein>
    <submittedName>
        <fullName evidence="4">Fumarate hydratase subunit beta</fullName>
        <ecNumber evidence="4">4.2.1.2</ecNumber>
    </submittedName>
</protein>
<dbReference type="PANTHER" id="PTHR43351:SF2">
    <property type="entry name" value="L(+)-TARTRATE DEHYDRATASE SUBUNIT BETA-RELATED"/>
    <property type="match status" value="1"/>
</dbReference>
<evidence type="ECO:0000313" key="5">
    <source>
        <dbReference type="Proteomes" id="UP000185934"/>
    </source>
</evidence>
<feature type="domain" description="Fe-S hydro-lyase tartrate dehydratase beta-type catalytic" evidence="3">
    <location>
        <begin position="11"/>
        <end position="175"/>
    </location>
</feature>
<dbReference type="NCBIfam" id="TIGR00723">
    <property type="entry name" value="ttdB_fumA_fumB"/>
    <property type="match status" value="1"/>
</dbReference>
<dbReference type="RefSeq" id="WP_076004249.1">
    <property type="nucleotide sequence ID" value="NZ_CP018258.1"/>
</dbReference>
<proteinExistence type="inferred from homology"/>
<dbReference type="EMBL" id="CP018258">
    <property type="protein sequence ID" value="APV44580.1"/>
    <property type="molecule type" value="Genomic_DNA"/>
</dbReference>
<dbReference type="AlphaFoldDB" id="A0A1P8F807"/>
<sequence length="190" mass="20621">MSEWREICLPISAENIAELRAGDKLLLNGTIYAARDAAHKRFIDALDREEKLPIDLSGAVIYYMGPSPTRPGEIIGSCGPTTSARMDRYTPRLLDEGLRVMMGKGDRSPQVVDSIKKHKGVYLITIGGAGALLSLKVKSCEAVAYPDLGAEAVLKIEIQDFPAVVAVDSQGNDLCKIGPAQYRAMDKETK</sequence>
<dbReference type="PANTHER" id="PTHR43351">
    <property type="entry name" value="L(+)-TARTRATE DEHYDRATASE SUBUNIT BETA"/>
    <property type="match status" value="1"/>
</dbReference>
<dbReference type="InterPro" id="IPR036660">
    <property type="entry name" value="Fe-S_hydroAse_TtdB_cat_sf"/>
</dbReference>
<dbReference type="EC" id="4.2.1.2" evidence="4"/>
<dbReference type="SUPFAM" id="SSF117457">
    <property type="entry name" value="FumA C-terminal domain-like"/>
    <property type="match status" value="1"/>
</dbReference>
<dbReference type="Gene3D" id="3.20.130.10">
    <property type="entry name" value="Fe-S hydro-lyase, tartrate dehydratase beta-type, catalytic domain"/>
    <property type="match status" value="1"/>
</dbReference>
<keyword evidence="2 4" id="KW-0456">Lyase</keyword>
<keyword evidence="5" id="KW-1185">Reference proteome</keyword>
<dbReference type="OrthoDB" id="9798978at2"/>
<dbReference type="Pfam" id="PF05683">
    <property type="entry name" value="Fumerase_C"/>
    <property type="match status" value="1"/>
</dbReference>
<reference evidence="5" key="1">
    <citation type="submission" date="2016-11" db="EMBL/GenBank/DDBJ databases">
        <title>Dehalogenimonas formicexedens sp. nov., a chlorinated alkane respiring bacterium isolated from contaminated groundwater.</title>
        <authorList>
            <person name="Key T.A."/>
            <person name="Bowman K.S."/>
            <person name="Lee I."/>
            <person name="Chun J."/>
            <person name="Albuquerque L."/>
            <person name="da Costa M.S."/>
            <person name="Rainey F.A."/>
            <person name="Moe W.M."/>
        </authorList>
    </citation>
    <scope>NUCLEOTIDE SEQUENCE [LARGE SCALE GENOMIC DNA]</scope>
    <source>
        <strain evidence="5">NSZ-14</strain>
    </source>
</reference>
<dbReference type="InterPro" id="IPR004647">
    <property type="entry name" value="Fe-S_hydro-lyase_TtdB-typ_cat"/>
</dbReference>
<organism evidence="4 5">
    <name type="scientific">Dehalogenimonas formicexedens</name>
    <dbReference type="NCBI Taxonomy" id="1839801"/>
    <lineage>
        <taxon>Bacteria</taxon>
        <taxon>Bacillati</taxon>
        <taxon>Chloroflexota</taxon>
        <taxon>Dehalococcoidia</taxon>
        <taxon>Dehalococcoidales</taxon>
        <taxon>Dehalococcoidaceae</taxon>
        <taxon>Dehalogenimonas</taxon>
    </lineage>
</organism>
<comment type="similarity">
    <text evidence="1">Belongs to the class-I fumarase family.</text>
</comment>
<name>A0A1P8F807_9CHLR</name>
<dbReference type="GO" id="GO:0004333">
    <property type="term" value="F:fumarate hydratase activity"/>
    <property type="evidence" value="ECO:0007669"/>
    <property type="project" value="UniProtKB-EC"/>
</dbReference>
<evidence type="ECO:0000256" key="2">
    <source>
        <dbReference type="ARBA" id="ARBA00023239"/>
    </source>
</evidence>
<gene>
    <name evidence="4" type="primary">fumB</name>
    <name evidence="4" type="ORF">Dform_01252</name>
</gene>
<dbReference type="Proteomes" id="UP000185934">
    <property type="component" value="Chromosome"/>
</dbReference>
<dbReference type="NCBIfam" id="NF005310">
    <property type="entry name" value="PRK06842.1"/>
    <property type="match status" value="1"/>
</dbReference>
<evidence type="ECO:0000259" key="3">
    <source>
        <dbReference type="Pfam" id="PF05683"/>
    </source>
</evidence>
<accession>A0A1P8F807</accession>
<dbReference type="KEGG" id="dfo:Dform_01252"/>